<comment type="caution">
    <text evidence="2">The sequence shown here is derived from an EMBL/GenBank/DDBJ whole genome shotgun (WGS) entry which is preliminary data.</text>
</comment>
<proteinExistence type="predicted"/>
<dbReference type="InParanoid" id="A0A151GRU5"/>
<feature type="region of interest" description="Disordered" evidence="1">
    <location>
        <begin position="169"/>
        <end position="195"/>
    </location>
</feature>
<reference evidence="2 3" key="1">
    <citation type="journal article" date="2016" name="Sci. Rep.">
        <title>Insights into Adaptations to a Near-Obligate Nematode Endoparasitic Lifestyle from the Finished Genome of Drechmeria coniospora.</title>
        <authorList>
            <person name="Zhang L."/>
            <person name="Zhou Z."/>
            <person name="Guo Q."/>
            <person name="Fokkens L."/>
            <person name="Miskei M."/>
            <person name="Pocsi I."/>
            <person name="Zhang W."/>
            <person name="Chen M."/>
            <person name="Wang L."/>
            <person name="Sun Y."/>
            <person name="Donzelli B.G."/>
            <person name="Gibson D.M."/>
            <person name="Nelson D.R."/>
            <person name="Luo J.G."/>
            <person name="Rep M."/>
            <person name="Liu H."/>
            <person name="Yang S."/>
            <person name="Wang J."/>
            <person name="Krasnoff S.B."/>
            <person name="Xu Y."/>
            <person name="Molnar I."/>
            <person name="Lin M."/>
        </authorList>
    </citation>
    <scope>NUCLEOTIDE SEQUENCE [LARGE SCALE GENOMIC DNA]</scope>
    <source>
        <strain evidence="2 3">ARSEF 6962</strain>
    </source>
</reference>
<organism evidence="2 3">
    <name type="scientific">Drechmeria coniospora</name>
    <name type="common">Nematophagous fungus</name>
    <name type="synonym">Meria coniospora</name>
    <dbReference type="NCBI Taxonomy" id="98403"/>
    <lineage>
        <taxon>Eukaryota</taxon>
        <taxon>Fungi</taxon>
        <taxon>Dikarya</taxon>
        <taxon>Ascomycota</taxon>
        <taxon>Pezizomycotina</taxon>
        <taxon>Sordariomycetes</taxon>
        <taxon>Hypocreomycetidae</taxon>
        <taxon>Hypocreales</taxon>
        <taxon>Ophiocordycipitaceae</taxon>
        <taxon>Drechmeria</taxon>
    </lineage>
</organism>
<accession>A0A151GRU5</accession>
<evidence type="ECO:0000313" key="3">
    <source>
        <dbReference type="Proteomes" id="UP000076580"/>
    </source>
</evidence>
<dbReference type="RefSeq" id="XP_040659162.1">
    <property type="nucleotide sequence ID" value="XM_040798279.1"/>
</dbReference>
<sequence length="195" mass="21368">MTSVLPYSPQHYSSLPSIEDASETLTSDAVALLTSAIGHVFVKHQVQKLFGIVLLHNHFTLKDDEILVNFGSVAVPWKTTSSAKQLLDVKGSAWRFTKDGLVPYEFTHYAYPAADIGGFQSFLSELRDLLCSFGLVEKLGICALQDGVGDRAPQVEFTQGRANITLPFDIDPTEGPDNSIEASWEFESPSESNSK</sequence>
<dbReference type="OrthoDB" id="2322999at2759"/>
<keyword evidence="3" id="KW-1185">Reference proteome</keyword>
<evidence type="ECO:0000313" key="2">
    <source>
        <dbReference type="EMBL" id="KYK59810.1"/>
    </source>
</evidence>
<dbReference type="GeneID" id="63713587"/>
<dbReference type="AlphaFoldDB" id="A0A151GRU5"/>
<dbReference type="Proteomes" id="UP000076580">
    <property type="component" value="Chromosome 01"/>
</dbReference>
<gene>
    <name evidence="2" type="ORF">DCS_00944</name>
</gene>
<protein>
    <submittedName>
        <fullName evidence="2">Uncharacterized protein</fullName>
    </submittedName>
</protein>
<name>A0A151GRU5_DRECN</name>
<dbReference type="EMBL" id="LAYC01000001">
    <property type="protein sequence ID" value="KYK59810.1"/>
    <property type="molecule type" value="Genomic_DNA"/>
</dbReference>
<evidence type="ECO:0000256" key="1">
    <source>
        <dbReference type="SAM" id="MobiDB-lite"/>
    </source>
</evidence>